<protein>
    <submittedName>
        <fullName evidence="2">UDP-2,4-diacetamido-2,4, 6-trideoxy-beta-L-altropyranose hydrolase</fullName>
    </submittedName>
</protein>
<dbReference type="SUPFAM" id="SSF55729">
    <property type="entry name" value="Acyl-CoA N-acyltransferases (Nat)"/>
    <property type="match status" value="1"/>
</dbReference>
<proteinExistence type="predicted"/>
<dbReference type="InterPro" id="IPR020023">
    <property type="entry name" value="PseG"/>
</dbReference>
<gene>
    <name evidence="2" type="primary">pseG</name>
    <name evidence="2" type="ORF">GCM10025772_22840</name>
</gene>
<reference evidence="3" key="1">
    <citation type="journal article" date="2019" name="Int. J. Syst. Evol. Microbiol.">
        <title>The Global Catalogue of Microorganisms (GCM) 10K type strain sequencing project: providing services to taxonomists for standard genome sequencing and annotation.</title>
        <authorList>
            <consortium name="The Broad Institute Genomics Platform"/>
            <consortium name="The Broad Institute Genome Sequencing Center for Infectious Disease"/>
            <person name="Wu L."/>
            <person name="Ma J."/>
        </authorList>
    </citation>
    <scope>NUCLEOTIDE SEQUENCE [LARGE SCALE GENOMIC DNA]</scope>
    <source>
        <strain evidence="3">JCM 18720</strain>
    </source>
</reference>
<dbReference type="InterPro" id="IPR016181">
    <property type="entry name" value="Acyl_CoA_acyltransferase"/>
</dbReference>
<dbReference type="SUPFAM" id="SSF53756">
    <property type="entry name" value="UDP-Glycosyltransferase/glycogen phosphorylase"/>
    <property type="match status" value="1"/>
</dbReference>
<dbReference type="Gene3D" id="3.40.50.2000">
    <property type="entry name" value="Glycogen Phosphorylase B"/>
    <property type="match status" value="1"/>
</dbReference>
<feature type="domain" description="N-acetyltransferase" evidence="1">
    <location>
        <begin position="370"/>
        <end position="512"/>
    </location>
</feature>
<dbReference type="Gene3D" id="3.40.630.30">
    <property type="match status" value="1"/>
</dbReference>
<dbReference type="Pfam" id="PF00583">
    <property type="entry name" value="Acetyltransf_1"/>
    <property type="match status" value="1"/>
</dbReference>
<dbReference type="PANTHER" id="PTHR21015:SF22">
    <property type="entry name" value="GLYCOSYLTRANSFERASE"/>
    <property type="match status" value="1"/>
</dbReference>
<dbReference type="InterPro" id="IPR000182">
    <property type="entry name" value="GNAT_dom"/>
</dbReference>
<evidence type="ECO:0000259" key="1">
    <source>
        <dbReference type="PROSITE" id="PS51186"/>
    </source>
</evidence>
<dbReference type="PANTHER" id="PTHR21015">
    <property type="entry name" value="UDP-N-ACETYLGLUCOSAMINE--N-ACETYLMURAMYL-(PENTAPEPTIDE) PYROPHOSPHORYL-UNDECAPRENOL N-ACETYLGLUCOSAMINE TRANSFERASE 1"/>
    <property type="match status" value="1"/>
</dbReference>
<dbReference type="Gene3D" id="3.40.50.11190">
    <property type="match status" value="1"/>
</dbReference>
<dbReference type="GO" id="GO:0016787">
    <property type="term" value="F:hydrolase activity"/>
    <property type="evidence" value="ECO:0007669"/>
    <property type="project" value="UniProtKB-KW"/>
</dbReference>
<dbReference type="NCBIfam" id="TIGR03590">
    <property type="entry name" value="PseG"/>
    <property type="match status" value="1"/>
</dbReference>
<comment type="caution">
    <text evidence="2">The sequence shown here is derived from an EMBL/GenBank/DDBJ whole genome shotgun (WGS) entry which is preliminary data.</text>
</comment>
<keyword evidence="3" id="KW-1185">Reference proteome</keyword>
<keyword evidence="2" id="KW-0378">Hydrolase</keyword>
<dbReference type="Proteomes" id="UP001501600">
    <property type="component" value="Unassembled WGS sequence"/>
</dbReference>
<sequence>MFRVDASSQMGTGHVYRCLTLAKALQAAGYRCHFVCRELPGHLAAIIAAQQYEITLLPAQLVSFDPTERQPYQQWLGAPWHTDADQTVTVIQRSLGGSVDLLVVDHYGLDARWHQELRPATKRILVLDDLADRPLDADWVLDQTHGRLPSDYQPRLLRADTQILAGAKYALLRPEFAQLRAAALRRRQAAVETPRLLITLGGADPDNLSARLLVSLAQVFDHAALSVDLVIGASNPHSETLRQSVAMMPFETRLHVATPRMAELMVEADLAIGAAGTTSWERCVLGLPTLTLCLAENQREVLANLADAGAIQTLPIEAVSSPQMLQHAIVEGLAHRETLTAAAARITDGLGIKRVMMALLEEPIRDGRPLRVRLAQAEDCQILFEWQCAPRTRMFARNPQVPSWEGHQAWYRNKLADPAALLAFMVLGETPVGMLRLDPVASTQYDEISVLVSPEHYRLGIAEAGLKLLRRLYPERHLLATVLADNQASHGLFQRLGYEPISPEQYRLLPQD</sequence>
<accession>A0ABP9SBL9</accession>
<name>A0ABP9SBL9_9GAMM</name>
<dbReference type="PROSITE" id="PS51186">
    <property type="entry name" value="GNAT"/>
    <property type="match status" value="1"/>
</dbReference>
<evidence type="ECO:0000313" key="3">
    <source>
        <dbReference type="Proteomes" id="UP001501600"/>
    </source>
</evidence>
<dbReference type="EMBL" id="BAABLF010000014">
    <property type="protein sequence ID" value="GAA5192814.1"/>
    <property type="molecule type" value="Genomic_DNA"/>
</dbReference>
<organism evidence="2 3">
    <name type="scientific">Ferrimonas gelatinilytica</name>
    <dbReference type="NCBI Taxonomy" id="1255257"/>
    <lineage>
        <taxon>Bacteria</taxon>
        <taxon>Pseudomonadati</taxon>
        <taxon>Pseudomonadota</taxon>
        <taxon>Gammaproteobacteria</taxon>
        <taxon>Alteromonadales</taxon>
        <taxon>Ferrimonadaceae</taxon>
        <taxon>Ferrimonas</taxon>
    </lineage>
</organism>
<evidence type="ECO:0000313" key="2">
    <source>
        <dbReference type="EMBL" id="GAA5192814.1"/>
    </source>
</evidence>